<dbReference type="eggNOG" id="ENOG503432D">
    <property type="taxonomic scope" value="Bacteria"/>
</dbReference>
<organism evidence="2 3">
    <name type="scientific">Moorena producens 3L</name>
    <dbReference type="NCBI Taxonomy" id="489825"/>
    <lineage>
        <taxon>Bacteria</taxon>
        <taxon>Bacillati</taxon>
        <taxon>Cyanobacteriota</taxon>
        <taxon>Cyanophyceae</taxon>
        <taxon>Coleofasciculales</taxon>
        <taxon>Coleofasciculaceae</taxon>
        <taxon>Moorena</taxon>
    </lineage>
</organism>
<sequence length="170" mass="19288">MTISIRQVSISEELDLCHQMQVSIFHQELELFGMQIPDDYDPVSVYIQILDSNAVVGTYRIVFPNNSLGLPIEESGFDLKQFDQKKVCEMSRLVVLKEKRGKIPFNQIISSAVRVANQHNASIMLVALLPHNLPLFKRYGFSQVGPPLYDPSVKSTYTKDPSIIPMQIHI</sequence>
<reference evidence="3" key="1">
    <citation type="journal article" date="2011" name="Proc. Natl. Acad. Sci. U.S.A.">
        <title>Genomic insights into the physiology and ecology of the marine filamentous cyanobacterium Lyngbya majuscula.</title>
        <authorList>
            <person name="Jones A.C."/>
            <person name="Monroe E.A."/>
            <person name="Podell S."/>
            <person name="Hess W.R."/>
            <person name="Klages S."/>
            <person name="Esquenazi E."/>
            <person name="Niessen S."/>
            <person name="Hoover H."/>
            <person name="Rothmann M."/>
            <person name="Lasken R.S."/>
            <person name="Yates J.R.III."/>
            <person name="Reinhardt R."/>
            <person name="Kube M."/>
            <person name="Burkart M.D."/>
            <person name="Allen E.E."/>
            <person name="Dorrestein P.C."/>
            <person name="Gerwick W.H."/>
            <person name="Gerwick L."/>
        </authorList>
    </citation>
    <scope>NUCLEOTIDE SEQUENCE [LARGE SCALE GENOMIC DNA]</scope>
    <source>
        <strain evidence="3">3L</strain>
    </source>
</reference>
<evidence type="ECO:0000313" key="2">
    <source>
        <dbReference type="EMBL" id="EGJ28859.1"/>
    </source>
</evidence>
<dbReference type="Pfam" id="PF21926">
    <property type="entry name" value="FeeM"/>
    <property type="match status" value="1"/>
</dbReference>
<dbReference type="OrthoDB" id="9796171at2"/>
<dbReference type="Gene3D" id="3.40.630.30">
    <property type="match status" value="1"/>
</dbReference>
<protein>
    <recommendedName>
        <fullName evidence="1">N-acyl amino acid synthase FeeM catalytic core domain-containing protein</fullName>
    </recommendedName>
</protein>
<dbReference type="HOGENOM" id="CLU_1568977_0_0_3"/>
<evidence type="ECO:0000259" key="1">
    <source>
        <dbReference type="Pfam" id="PF21926"/>
    </source>
</evidence>
<gene>
    <name evidence="2" type="ORF">LYNGBM3L_69390</name>
</gene>
<feature type="domain" description="N-acyl amino acid synthase FeeM catalytic core" evidence="1">
    <location>
        <begin position="39"/>
        <end position="154"/>
    </location>
</feature>
<dbReference type="EMBL" id="GL890971">
    <property type="protein sequence ID" value="EGJ28859.1"/>
    <property type="molecule type" value="Genomic_DNA"/>
</dbReference>
<dbReference type="Proteomes" id="UP000003959">
    <property type="component" value="Unassembled WGS sequence"/>
</dbReference>
<keyword evidence="3" id="KW-1185">Reference proteome</keyword>
<dbReference type="InterPro" id="IPR054597">
    <property type="entry name" value="FeeM_cat"/>
</dbReference>
<dbReference type="SUPFAM" id="SSF55729">
    <property type="entry name" value="Acyl-CoA N-acyltransferases (Nat)"/>
    <property type="match status" value="1"/>
</dbReference>
<dbReference type="RefSeq" id="WP_008190697.1">
    <property type="nucleotide sequence ID" value="NZ_GL890971.1"/>
</dbReference>
<name>F4Y2L5_9CYAN</name>
<dbReference type="AlphaFoldDB" id="F4Y2L5"/>
<accession>F4Y2L5</accession>
<evidence type="ECO:0000313" key="3">
    <source>
        <dbReference type="Proteomes" id="UP000003959"/>
    </source>
</evidence>
<proteinExistence type="predicted"/>
<dbReference type="InterPro" id="IPR016181">
    <property type="entry name" value="Acyl_CoA_acyltransferase"/>
</dbReference>